<keyword evidence="2" id="KW-1185">Reference proteome</keyword>
<proteinExistence type="predicted"/>
<evidence type="ECO:0000313" key="2">
    <source>
        <dbReference type="Proteomes" id="UP000828941"/>
    </source>
</evidence>
<sequence length="206" mass="23742">MLNPFSKDRISPPPMSTLPNVIAYHDEEYTITDRLYRIGADYRLVVSKSLLQEGHIKKVIISSSPGIMGMIIYGCCRKLAYCKLGDKEWTGIGTDPKPDYRDAVFDGRKIYAVSALEFFEIDIESGEVIKLQLRRAVMENFHPRRNYLYVVCTPDGTIMVIISNLIPHICFARERCRNCLILWSKAAKRVKLWILERLLLQQCLIL</sequence>
<organism evidence="1 2">
    <name type="scientific">Bauhinia variegata</name>
    <name type="common">Purple orchid tree</name>
    <name type="synonym">Phanera variegata</name>
    <dbReference type="NCBI Taxonomy" id="167791"/>
    <lineage>
        <taxon>Eukaryota</taxon>
        <taxon>Viridiplantae</taxon>
        <taxon>Streptophyta</taxon>
        <taxon>Embryophyta</taxon>
        <taxon>Tracheophyta</taxon>
        <taxon>Spermatophyta</taxon>
        <taxon>Magnoliopsida</taxon>
        <taxon>eudicotyledons</taxon>
        <taxon>Gunneridae</taxon>
        <taxon>Pentapetalae</taxon>
        <taxon>rosids</taxon>
        <taxon>fabids</taxon>
        <taxon>Fabales</taxon>
        <taxon>Fabaceae</taxon>
        <taxon>Cercidoideae</taxon>
        <taxon>Cercideae</taxon>
        <taxon>Bauhiniinae</taxon>
        <taxon>Bauhinia</taxon>
    </lineage>
</organism>
<evidence type="ECO:0000313" key="1">
    <source>
        <dbReference type="EMBL" id="KAI4354925.1"/>
    </source>
</evidence>
<gene>
    <name evidence="1" type="ORF">L6164_003748</name>
</gene>
<reference evidence="1 2" key="1">
    <citation type="journal article" date="2022" name="DNA Res.">
        <title>Chromosomal-level genome assembly of the orchid tree Bauhinia variegata (Leguminosae; Cercidoideae) supports the allotetraploid origin hypothesis of Bauhinia.</title>
        <authorList>
            <person name="Zhong Y."/>
            <person name="Chen Y."/>
            <person name="Zheng D."/>
            <person name="Pang J."/>
            <person name="Liu Y."/>
            <person name="Luo S."/>
            <person name="Meng S."/>
            <person name="Qian L."/>
            <person name="Wei D."/>
            <person name="Dai S."/>
            <person name="Zhou R."/>
        </authorList>
    </citation>
    <scope>NUCLEOTIDE SEQUENCE [LARGE SCALE GENOMIC DNA]</scope>
    <source>
        <strain evidence="1">BV-YZ2020</strain>
    </source>
</reference>
<accession>A0ACB9Q1S1</accession>
<protein>
    <submittedName>
        <fullName evidence="1">Uncharacterized protein</fullName>
    </submittedName>
</protein>
<dbReference type="EMBL" id="CM039427">
    <property type="protein sequence ID" value="KAI4354925.1"/>
    <property type="molecule type" value="Genomic_DNA"/>
</dbReference>
<comment type="caution">
    <text evidence="1">The sequence shown here is derived from an EMBL/GenBank/DDBJ whole genome shotgun (WGS) entry which is preliminary data.</text>
</comment>
<name>A0ACB9Q1S1_BAUVA</name>
<dbReference type="Proteomes" id="UP000828941">
    <property type="component" value="Chromosome 2"/>
</dbReference>